<feature type="region of interest" description="Disordered" evidence="4">
    <location>
        <begin position="41"/>
        <end position="63"/>
    </location>
</feature>
<comment type="function">
    <text evidence="1">Involved in nitrogen metabolism via ammonium assimilation. Catalyzes the ATP-dependent biosynthesis of glutamine from glutamate and ammonia.</text>
</comment>
<evidence type="ECO:0000256" key="2">
    <source>
        <dbReference type="PROSITE-ProRule" id="PRU01331"/>
    </source>
</evidence>
<dbReference type="PROSITE" id="PS51987">
    <property type="entry name" value="GS_CATALYTIC"/>
    <property type="match status" value="1"/>
</dbReference>
<evidence type="ECO:0000259" key="5">
    <source>
        <dbReference type="PROSITE" id="PS51987"/>
    </source>
</evidence>
<protein>
    <recommendedName>
        <fullName evidence="5">GS catalytic domain-containing protein</fullName>
    </recommendedName>
</protein>
<evidence type="ECO:0000313" key="7">
    <source>
        <dbReference type="Proteomes" id="UP000320055"/>
    </source>
</evidence>
<dbReference type="Gene3D" id="3.30.590.10">
    <property type="entry name" value="Glutamine synthetase/guanido kinase, catalytic domain"/>
    <property type="match status" value="1"/>
</dbReference>
<sequence>MIRIPDIGRFEFRLADGAANPYLLPAAIIAAGLDDIERQIDSSDRSNNNSYVGATTESAPWKH</sequence>
<organism evidence="6 7">
    <name type="scientific">Hyella patelloides LEGE 07179</name>
    <dbReference type="NCBI Taxonomy" id="945734"/>
    <lineage>
        <taxon>Bacteria</taxon>
        <taxon>Bacillati</taxon>
        <taxon>Cyanobacteriota</taxon>
        <taxon>Cyanophyceae</taxon>
        <taxon>Pleurocapsales</taxon>
        <taxon>Hyellaceae</taxon>
        <taxon>Hyella</taxon>
    </lineage>
</organism>
<evidence type="ECO:0000256" key="1">
    <source>
        <dbReference type="ARBA" id="ARBA00045640"/>
    </source>
</evidence>
<feature type="domain" description="GS catalytic" evidence="5">
    <location>
        <begin position="1"/>
        <end position="63"/>
    </location>
</feature>
<proteinExistence type="inferred from homology"/>
<name>A0A563VM71_9CYAN</name>
<dbReference type="EMBL" id="CAACVJ010000054">
    <property type="protein sequence ID" value="VEP12385.1"/>
    <property type="molecule type" value="Genomic_DNA"/>
</dbReference>
<dbReference type="AlphaFoldDB" id="A0A563VM71"/>
<reference evidence="6 7" key="1">
    <citation type="submission" date="2019-01" db="EMBL/GenBank/DDBJ databases">
        <authorList>
            <person name="Brito A."/>
        </authorList>
    </citation>
    <scope>NUCLEOTIDE SEQUENCE [LARGE SCALE GENOMIC DNA]</scope>
    <source>
        <strain evidence="6">1</strain>
    </source>
</reference>
<dbReference type="InterPro" id="IPR008146">
    <property type="entry name" value="Gln_synth_cat_dom"/>
</dbReference>
<dbReference type="Proteomes" id="UP000320055">
    <property type="component" value="Unassembled WGS sequence"/>
</dbReference>
<comment type="similarity">
    <text evidence="2 3">Belongs to the glutamine synthetase family.</text>
</comment>
<keyword evidence="7" id="KW-1185">Reference proteome</keyword>
<evidence type="ECO:0000313" key="6">
    <source>
        <dbReference type="EMBL" id="VEP12385.1"/>
    </source>
</evidence>
<evidence type="ECO:0000256" key="4">
    <source>
        <dbReference type="SAM" id="MobiDB-lite"/>
    </source>
</evidence>
<feature type="compositionally biased region" description="Polar residues" evidence="4">
    <location>
        <begin position="45"/>
        <end position="63"/>
    </location>
</feature>
<gene>
    <name evidence="6" type="ORF">H1P_1470002</name>
</gene>
<accession>A0A563VM71</accession>
<dbReference type="InterPro" id="IPR014746">
    <property type="entry name" value="Gln_synth/guanido_kin_cat_dom"/>
</dbReference>
<dbReference type="SUPFAM" id="SSF55931">
    <property type="entry name" value="Glutamine synthetase/guanido kinase"/>
    <property type="match status" value="1"/>
</dbReference>
<dbReference type="Pfam" id="PF00120">
    <property type="entry name" value="Gln-synt_C"/>
    <property type="match status" value="1"/>
</dbReference>
<dbReference type="GO" id="GO:0004356">
    <property type="term" value="F:glutamine synthetase activity"/>
    <property type="evidence" value="ECO:0007669"/>
    <property type="project" value="InterPro"/>
</dbReference>
<evidence type="ECO:0000256" key="3">
    <source>
        <dbReference type="RuleBase" id="RU000384"/>
    </source>
</evidence>